<dbReference type="AlphaFoldDB" id="A0A182S0X8"/>
<reference evidence="1" key="1">
    <citation type="submission" date="2020-05" db="UniProtKB">
        <authorList>
            <consortium name="EnsemblMetazoa"/>
        </authorList>
    </citation>
    <scope>IDENTIFICATION</scope>
    <source>
        <strain evidence="1">FUMOZ</strain>
    </source>
</reference>
<proteinExistence type="predicted"/>
<accession>A0A182S0X8</accession>
<sequence length="192" mass="21889">MSRFTTTHSTVYIPPCLDCKESNQSVRKCKESTVNVCNKCTKSLEVNRCQRRKSNSVILAVDSLECLDCKKIASRVMCKCHCTQHNCYRCVKENVPKLKHCCKCSSKVDANCIVECEKPCCSKDYSCQTLNRVRESRIKKTLLPACRCRELKSPSTVSRPDEAVFCSRKVQLEKLRDTSLRGSRLCRCNCNP</sequence>
<organism evidence="1">
    <name type="scientific">Anopheles funestus</name>
    <name type="common">African malaria mosquito</name>
    <dbReference type="NCBI Taxonomy" id="62324"/>
    <lineage>
        <taxon>Eukaryota</taxon>
        <taxon>Metazoa</taxon>
        <taxon>Ecdysozoa</taxon>
        <taxon>Arthropoda</taxon>
        <taxon>Hexapoda</taxon>
        <taxon>Insecta</taxon>
        <taxon>Pterygota</taxon>
        <taxon>Neoptera</taxon>
        <taxon>Endopterygota</taxon>
        <taxon>Diptera</taxon>
        <taxon>Nematocera</taxon>
        <taxon>Culicoidea</taxon>
        <taxon>Culicidae</taxon>
        <taxon>Anophelinae</taxon>
        <taxon>Anopheles</taxon>
    </lineage>
</organism>
<protein>
    <submittedName>
        <fullName evidence="1">Uncharacterized protein</fullName>
    </submittedName>
</protein>
<dbReference type="EnsemblMetazoa" id="AFUN014149-RA">
    <property type="protein sequence ID" value="AFUN014149-PA"/>
    <property type="gene ID" value="AFUN014149"/>
</dbReference>
<dbReference type="VEuPathDB" id="VectorBase:AFUN014149"/>
<evidence type="ECO:0000313" key="1">
    <source>
        <dbReference type="EnsemblMetazoa" id="AFUN014149-PA"/>
    </source>
</evidence>
<name>A0A182S0X8_ANOFN</name>